<name>A0A226MUN7_CALSU</name>
<feature type="region of interest" description="Disordered" evidence="2">
    <location>
        <begin position="470"/>
        <end position="523"/>
    </location>
</feature>
<feature type="non-terminal residue" evidence="3">
    <location>
        <position position="1"/>
    </location>
</feature>
<gene>
    <name evidence="3" type="ORF">ASZ78_004378</name>
</gene>
<dbReference type="AlphaFoldDB" id="A0A226MUN7"/>
<evidence type="ECO:0000256" key="2">
    <source>
        <dbReference type="SAM" id="MobiDB-lite"/>
    </source>
</evidence>
<keyword evidence="4" id="KW-1185">Reference proteome</keyword>
<dbReference type="GO" id="GO:0005814">
    <property type="term" value="C:centriole"/>
    <property type="evidence" value="ECO:0007669"/>
    <property type="project" value="TreeGrafter"/>
</dbReference>
<evidence type="ECO:0000313" key="3">
    <source>
        <dbReference type="EMBL" id="OXB58974.1"/>
    </source>
</evidence>
<proteinExistence type="predicted"/>
<dbReference type="OrthoDB" id="6359887at2759"/>
<evidence type="ECO:0000256" key="1">
    <source>
        <dbReference type="SAM" id="Coils"/>
    </source>
</evidence>
<accession>A0A226MUN7</accession>
<dbReference type="GO" id="GO:0005813">
    <property type="term" value="C:centrosome"/>
    <property type="evidence" value="ECO:0007669"/>
    <property type="project" value="TreeGrafter"/>
</dbReference>
<evidence type="ECO:0008006" key="5">
    <source>
        <dbReference type="Google" id="ProtNLM"/>
    </source>
</evidence>
<evidence type="ECO:0000313" key="4">
    <source>
        <dbReference type="Proteomes" id="UP000198323"/>
    </source>
</evidence>
<dbReference type="EMBL" id="MCFN01000429">
    <property type="protein sequence ID" value="OXB58974.1"/>
    <property type="molecule type" value="Genomic_DNA"/>
</dbReference>
<feature type="coiled-coil region" evidence="1">
    <location>
        <begin position="182"/>
        <end position="240"/>
    </location>
</feature>
<sequence length="914" mass="104314">VREQQKYISLQIRQKVKQRREEKLHQLEEALRAEWQKAQEEKMKALEKLFLSSLRAVGEGHRQAKENEPDLEALAQQAEERKQRAEKRHKKALKEQKLQKEKLLREQARRIDARKHALDVERERAARVASLPPPPPHPLENLEMKKIPAAKAHGAGTFSVTRFHISEPYVDRETNGEQPDARVAAEEEVKRLEELHGELERERREQLEKAHLRGSHALKKVHLVQDREKLLKELEQMQSMDRMRRRQMVVQMPPQLFVPGYKRVEMKEDWQRELEFAFEDMYSEDRKMKGDLILQFEPQPLPSPCDRSQDKDLDLSLEQEAVRESQQESGQMVEVVPDESESNTFKLSLSSSVVEKRLSVLFIGPKEVKTHQPQSKLALKKLLNKIRNQKEEWTSRKSVEMLEHKVAPESSIVIHPQEQAAKIRMENERQQWLEQLEQQKQEQLALLKQIEEEKAHLEIQMQTCLEEAKNKKEEEERSQPAQSCSVPSSDEQKKAELGVKNCGKERLGSGSTAVPETTSPGEDSYLQMIHNYQQRLLQQNRLHKQAVSEARSHLHEYQNKLKQRYLTDPVKILSAMETTSINLKLDSEPLLQRQRMQPAQCQSPGRAGEDIMLSLPHPYNICNVALNASSEIHGEKAHHVCRGKHTHSLEPSHLKLGKFYLPQSCSSQEQAGMLQTSNNEVREAALFQLPSALATRDVSATRPPLEARVQQVRFALPAEDSSEASETEHFKESPLMSNQQMETEAEEEPPPVAPLVSTAKGSPVAQAATADSLACQQGSAESPTRASLEAGTLSGPMSLSPEGGAEEFLVSKSGDASLLNYSSILDLRDRLWASSESIQAQQQYLKELQEQLDACREALLSRQKIQEQLLTQKQDKLKEQMQKQQEALKEFLNKQVSFVSASHGVSLLGDETLE</sequence>
<feature type="coiled-coil region" evidence="1">
    <location>
        <begin position="838"/>
        <end position="894"/>
    </location>
</feature>
<feature type="compositionally biased region" description="Polar residues" evidence="2">
    <location>
        <begin position="774"/>
        <end position="785"/>
    </location>
</feature>
<feature type="compositionally biased region" description="Polar residues" evidence="2">
    <location>
        <begin position="479"/>
        <end position="489"/>
    </location>
</feature>
<dbReference type="PANTHER" id="PTHR21553:SF26">
    <property type="entry name" value="ALMS MOTIF DOMAIN-CONTAINING PROTEIN"/>
    <property type="match status" value="1"/>
</dbReference>
<protein>
    <recommendedName>
        <fullName evidence="5">ALMS motif domain-containing protein</fullName>
    </recommendedName>
</protein>
<dbReference type="PANTHER" id="PTHR21553">
    <property type="entry name" value="ALMS1-RELATED"/>
    <property type="match status" value="1"/>
</dbReference>
<dbReference type="GO" id="GO:0046599">
    <property type="term" value="P:regulation of centriole replication"/>
    <property type="evidence" value="ECO:0007669"/>
    <property type="project" value="TreeGrafter"/>
</dbReference>
<organism evidence="3 4">
    <name type="scientific">Callipepla squamata</name>
    <name type="common">Scaled quail</name>
    <dbReference type="NCBI Taxonomy" id="9009"/>
    <lineage>
        <taxon>Eukaryota</taxon>
        <taxon>Metazoa</taxon>
        <taxon>Chordata</taxon>
        <taxon>Craniata</taxon>
        <taxon>Vertebrata</taxon>
        <taxon>Euteleostomi</taxon>
        <taxon>Archelosauria</taxon>
        <taxon>Archosauria</taxon>
        <taxon>Dinosauria</taxon>
        <taxon>Saurischia</taxon>
        <taxon>Theropoda</taxon>
        <taxon>Coelurosauria</taxon>
        <taxon>Aves</taxon>
        <taxon>Neognathae</taxon>
        <taxon>Galloanserae</taxon>
        <taxon>Galliformes</taxon>
        <taxon>Odontophoridae</taxon>
        <taxon>Callipepla</taxon>
    </lineage>
</organism>
<dbReference type="Proteomes" id="UP000198323">
    <property type="component" value="Unassembled WGS sequence"/>
</dbReference>
<keyword evidence="1" id="KW-0175">Coiled coil</keyword>
<feature type="region of interest" description="Disordered" evidence="2">
    <location>
        <begin position="60"/>
        <end position="101"/>
    </location>
</feature>
<comment type="caution">
    <text evidence="3">The sequence shown here is derived from an EMBL/GenBank/DDBJ whole genome shotgun (WGS) entry which is preliminary data.</text>
</comment>
<dbReference type="GO" id="GO:0005829">
    <property type="term" value="C:cytosol"/>
    <property type="evidence" value="ECO:0007669"/>
    <property type="project" value="TreeGrafter"/>
</dbReference>
<feature type="compositionally biased region" description="Polar residues" evidence="2">
    <location>
        <begin position="509"/>
        <end position="521"/>
    </location>
</feature>
<feature type="region of interest" description="Disordered" evidence="2">
    <location>
        <begin position="716"/>
        <end position="792"/>
    </location>
</feature>
<feature type="compositionally biased region" description="Basic and acidic residues" evidence="2">
    <location>
        <begin position="490"/>
        <end position="507"/>
    </location>
</feature>
<reference evidence="3 4" key="1">
    <citation type="submission" date="2016-07" db="EMBL/GenBank/DDBJ databases">
        <title>Disparate Historic Effective Population Sizes Predicted by Modern Levels of Genome Diversity for the Scaled Quail (Callipepla squamata) and the Northern Bobwhite (Colinus virginianus): Inferences from First and Second Generation Draft Genome Assemblies for Sympatric New World Quail.</title>
        <authorList>
            <person name="Oldeschulte D.L."/>
            <person name="Halley Y.A."/>
            <person name="Bhattarai E.K."/>
            <person name="Brashear W.A."/>
            <person name="Hill J."/>
            <person name="Metz R.P."/>
            <person name="Johnson C.D."/>
            <person name="Rollins D."/>
            <person name="Peterson M.J."/>
            <person name="Bickhart D.M."/>
            <person name="Decker J.E."/>
            <person name="Seabury C.M."/>
        </authorList>
    </citation>
    <scope>NUCLEOTIDE SEQUENCE [LARGE SCALE GENOMIC DNA]</scope>
    <source>
        <strain evidence="3 4">Texas</strain>
        <tissue evidence="3">Leg muscle</tissue>
    </source>
</reference>